<accession>A0AAU9MYP4</accession>
<gene>
    <name evidence="1" type="ORF">LVIROSA_LOCUS19572</name>
</gene>
<sequence>MDTVESAAKLRSDFLEVLHSRRSPVVPLQRLHALQTLPAKRVVEPLYQGIPIDFEVMKSYPEALLNEENFYLPTEEGEQGRLPWLRPSLEDYASRGYIAIAIDSRYHGERAKTHTAYQDALVSSWKRGDTMPFIYDTVWDLLKLADYLTAREDIDHSKIGIKF</sequence>
<evidence type="ECO:0008006" key="3">
    <source>
        <dbReference type="Google" id="ProtNLM"/>
    </source>
</evidence>
<dbReference type="PANTHER" id="PTHR47381:SF3">
    <property type="entry name" value="ALPHA_BETA-HYDROLASES SUPERFAMILY PROTEIN"/>
    <property type="match status" value="1"/>
</dbReference>
<organism evidence="1 2">
    <name type="scientific">Lactuca virosa</name>
    <dbReference type="NCBI Taxonomy" id="75947"/>
    <lineage>
        <taxon>Eukaryota</taxon>
        <taxon>Viridiplantae</taxon>
        <taxon>Streptophyta</taxon>
        <taxon>Embryophyta</taxon>
        <taxon>Tracheophyta</taxon>
        <taxon>Spermatophyta</taxon>
        <taxon>Magnoliopsida</taxon>
        <taxon>eudicotyledons</taxon>
        <taxon>Gunneridae</taxon>
        <taxon>Pentapetalae</taxon>
        <taxon>asterids</taxon>
        <taxon>campanulids</taxon>
        <taxon>Asterales</taxon>
        <taxon>Asteraceae</taxon>
        <taxon>Cichorioideae</taxon>
        <taxon>Cichorieae</taxon>
        <taxon>Lactucinae</taxon>
        <taxon>Lactuca</taxon>
    </lineage>
</organism>
<dbReference type="InterPro" id="IPR029058">
    <property type="entry name" value="AB_hydrolase_fold"/>
</dbReference>
<dbReference type="Gene3D" id="3.40.50.1820">
    <property type="entry name" value="alpha/beta hydrolase"/>
    <property type="match status" value="1"/>
</dbReference>
<protein>
    <recommendedName>
        <fullName evidence="3">Xaa-Pro dipeptidyl-peptidase-like domain-containing protein</fullName>
    </recommendedName>
</protein>
<proteinExistence type="predicted"/>
<dbReference type="PANTHER" id="PTHR47381">
    <property type="entry name" value="ALPHA/BETA-HYDROLASES SUPERFAMILY PROTEIN"/>
    <property type="match status" value="1"/>
</dbReference>
<dbReference type="Proteomes" id="UP001157418">
    <property type="component" value="Unassembled WGS sequence"/>
</dbReference>
<name>A0AAU9MYP4_9ASTR</name>
<evidence type="ECO:0000313" key="1">
    <source>
        <dbReference type="EMBL" id="CAH1432954.1"/>
    </source>
</evidence>
<dbReference type="EMBL" id="CAKMRJ010003334">
    <property type="protein sequence ID" value="CAH1432954.1"/>
    <property type="molecule type" value="Genomic_DNA"/>
</dbReference>
<dbReference type="AlphaFoldDB" id="A0AAU9MYP4"/>
<reference evidence="1 2" key="1">
    <citation type="submission" date="2022-01" db="EMBL/GenBank/DDBJ databases">
        <authorList>
            <person name="Xiong W."/>
            <person name="Schranz E."/>
        </authorList>
    </citation>
    <scope>NUCLEOTIDE SEQUENCE [LARGE SCALE GENOMIC DNA]</scope>
</reference>
<comment type="caution">
    <text evidence="1">The sequence shown here is derived from an EMBL/GenBank/DDBJ whole genome shotgun (WGS) entry which is preliminary data.</text>
</comment>
<keyword evidence="2" id="KW-1185">Reference proteome</keyword>
<dbReference type="SUPFAM" id="SSF53474">
    <property type="entry name" value="alpha/beta-Hydrolases"/>
    <property type="match status" value="1"/>
</dbReference>
<evidence type="ECO:0000313" key="2">
    <source>
        <dbReference type="Proteomes" id="UP001157418"/>
    </source>
</evidence>